<comment type="caution">
    <text evidence="9">The sequence shown here is derived from an EMBL/GenBank/DDBJ whole genome shotgun (WGS) entry which is preliminary data.</text>
</comment>
<evidence type="ECO:0000313" key="10">
    <source>
        <dbReference type="Proteomes" id="UP000570595"/>
    </source>
</evidence>
<evidence type="ECO:0000259" key="8">
    <source>
        <dbReference type="PROSITE" id="PS50076"/>
    </source>
</evidence>
<evidence type="ECO:0000256" key="3">
    <source>
        <dbReference type="ARBA" id="ARBA00023006"/>
    </source>
</evidence>
<dbReference type="OrthoDB" id="442888at2759"/>
<dbReference type="EMBL" id="JABAHT010000694">
    <property type="protein sequence ID" value="KAF4652697.1"/>
    <property type="molecule type" value="Genomic_DNA"/>
</dbReference>
<dbReference type="Gene3D" id="3.40.30.10">
    <property type="entry name" value="Glutaredoxin"/>
    <property type="match status" value="1"/>
</dbReference>
<dbReference type="Pfam" id="PF00085">
    <property type="entry name" value="Thioredoxin"/>
    <property type="match status" value="1"/>
</dbReference>
<feature type="compositionally biased region" description="Basic residues" evidence="6">
    <location>
        <begin position="141"/>
        <end position="152"/>
    </location>
</feature>
<dbReference type="InterPro" id="IPR052448">
    <property type="entry name" value="DnaJ_C16_autophagy_reg"/>
</dbReference>
<keyword evidence="7" id="KW-0812">Transmembrane</keyword>
<dbReference type="InterPro" id="IPR013766">
    <property type="entry name" value="Thioredoxin_domain"/>
</dbReference>
<dbReference type="GO" id="GO:0006914">
    <property type="term" value="P:autophagy"/>
    <property type="evidence" value="ECO:0007669"/>
    <property type="project" value="UniProtKB-KW"/>
</dbReference>
<feature type="compositionally biased region" description="Basic residues" evidence="6">
    <location>
        <begin position="55"/>
        <end position="65"/>
    </location>
</feature>
<dbReference type="InterPro" id="IPR036249">
    <property type="entry name" value="Thioredoxin-like_sf"/>
</dbReference>
<feature type="compositionally biased region" description="Basic and acidic residues" evidence="6">
    <location>
        <begin position="34"/>
        <end position="44"/>
    </location>
</feature>
<proteinExistence type="predicted"/>
<comment type="subcellular location">
    <subcellularLocation>
        <location evidence="1">Endoplasmic reticulum membrane</location>
        <topology evidence="1">Single-pass type IV membrane protein</topology>
    </subcellularLocation>
</comment>
<feature type="domain" description="J" evidence="8">
    <location>
        <begin position="258"/>
        <end position="323"/>
    </location>
</feature>
<feature type="compositionally biased region" description="Acidic residues" evidence="6">
    <location>
        <begin position="125"/>
        <end position="136"/>
    </location>
</feature>
<dbReference type="Proteomes" id="UP000570595">
    <property type="component" value="Unassembled WGS sequence"/>
</dbReference>
<dbReference type="PANTHER" id="PTHR44303:SF2">
    <property type="entry name" value="DNAJ HOMOLOG SUBFAMILY C MEMBER 16"/>
    <property type="match status" value="1"/>
</dbReference>
<evidence type="ECO:0000256" key="1">
    <source>
        <dbReference type="ARBA" id="ARBA00004163"/>
    </source>
</evidence>
<gene>
    <name evidence="9" type="ORF">FOZ61_009468</name>
</gene>
<evidence type="ECO:0000256" key="5">
    <source>
        <dbReference type="ARBA" id="ARBA00035043"/>
    </source>
</evidence>
<dbReference type="SUPFAM" id="SSF52833">
    <property type="entry name" value="Thioredoxin-like"/>
    <property type="match status" value="1"/>
</dbReference>
<feature type="compositionally biased region" description="Basic and acidic residues" evidence="6">
    <location>
        <begin position="12"/>
        <end position="22"/>
    </location>
</feature>
<name>A0A7J6L0J9_PEROL</name>
<sequence length="739" mass="82825">MPKKSRGNKGGSKREEDIREMDVSELVAKLQSDGSREDGEHDGGVDIVPPPSGRVKGRKNKRGKKKTDTGAGEEQKSAEEGAEEAASDSSFVMVEEAAGLHAISDEDDVALEEEHADEVEKAGENAEDDHAEEATEEGPKKMSKSKQRRLRQKEKERLRGAPRRTKENDDVKDAVEGTEEQADDEPLASDSEDEGPASAEGVERKPKRTRREPQPFTWSDCKWMLYVLPIIVLLVMLKMGEEAYQEMGGWSLGDQEEDYYQVLNVDPKARHGEIRNAYRKLAMKWHPDKNPDCESCLARFQSVAKAYETLGDENKRKVYDTNRGGYDSIPSDYSVRLTTENYHSIVDHSVDIWVVEVYSDLDKYCHSIAPAWDEVASDLKGFIKFGRINSQTDRTLFKSLPITPRTTPTVFLFMPAHPEIPPSLMPIADINVLTLKRWILNELPIVYRTPGSVEAAEREALATSRPVMVVYTRASHTTPLLKATIYKFSHAASFLVVNSHHQLPRRNDIVAKLFYDGHEVTARHLSTKTIEETLSEMLREVPLEINQLNVKQLCRPAKSISDSMKVYCVLMAPSVPEDRADELVKSLREQKATFRKFDPSDVDIDVQLGWGGEECAEKYGDAVVLEYETQRYATLKDPETRVPQLFTDLALGDILFTPLEEHIGVCLDDPRKSVFDAVLKLVASKEGMLTLLCLVVGGAAAIYFLGTTGILFLLLGSGLIIGIATSDVWQKFIAFFKAW</sequence>
<keyword evidence="7" id="KW-0472">Membrane</keyword>
<dbReference type="AlphaFoldDB" id="A0A7J6L0J9"/>
<evidence type="ECO:0000256" key="4">
    <source>
        <dbReference type="ARBA" id="ARBA00035002"/>
    </source>
</evidence>
<feature type="compositionally biased region" description="Acidic residues" evidence="6">
    <location>
        <begin position="176"/>
        <end position="195"/>
    </location>
</feature>
<reference evidence="9 10" key="1">
    <citation type="submission" date="2020-04" db="EMBL/GenBank/DDBJ databases">
        <title>Perkinsus olseni comparative genomics.</title>
        <authorList>
            <person name="Bogema D.R."/>
        </authorList>
    </citation>
    <scope>NUCLEOTIDE SEQUENCE [LARGE SCALE GENOMIC DNA]</scope>
    <source>
        <strain evidence="9">ATCC PRA-179</strain>
    </source>
</reference>
<evidence type="ECO:0000313" key="9">
    <source>
        <dbReference type="EMBL" id="KAF4652697.1"/>
    </source>
</evidence>
<dbReference type="PROSITE" id="PS00636">
    <property type="entry name" value="DNAJ_1"/>
    <property type="match status" value="1"/>
</dbReference>
<organism evidence="9 10">
    <name type="scientific">Perkinsus olseni</name>
    <name type="common">Perkinsus atlanticus</name>
    <dbReference type="NCBI Taxonomy" id="32597"/>
    <lineage>
        <taxon>Eukaryota</taxon>
        <taxon>Sar</taxon>
        <taxon>Alveolata</taxon>
        <taxon>Perkinsozoa</taxon>
        <taxon>Perkinsea</taxon>
        <taxon>Perkinsida</taxon>
        <taxon>Perkinsidae</taxon>
        <taxon>Perkinsus</taxon>
    </lineage>
</organism>
<protein>
    <recommendedName>
        <fullName evidence="2">DnaJ homolog subfamily C member 16</fullName>
    </recommendedName>
    <alternativeName>
        <fullName evidence="5">Endoplasmic reticulum DNA J domain-containing protein 8</fullName>
    </alternativeName>
</protein>
<dbReference type="Pfam" id="PF00226">
    <property type="entry name" value="DnaJ"/>
    <property type="match status" value="1"/>
</dbReference>
<dbReference type="InterPro" id="IPR001623">
    <property type="entry name" value="DnaJ_domain"/>
</dbReference>
<accession>A0A7J6L0J9</accession>
<dbReference type="InterPro" id="IPR036869">
    <property type="entry name" value="J_dom_sf"/>
</dbReference>
<dbReference type="SMART" id="SM00271">
    <property type="entry name" value="DnaJ"/>
    <property type="match status" value="1"/>
</dbReference>
<keyword evidence="7" id="KW-1133">Transmembrane helix</keyword>
<dbReference type="InterPro" id="IPR018253">
    <property type="entry name" value="DnaJ_domain_CS"/>
</dbReference>
<dbReference type="SUPFAM" id="SSF46565">
    <property type="entry name" value="Chaperone J-domain"/>
    <property type="match status" value="1"/>
</dbReference>
<dbReference type="PROSITE" id="PS50076">
    <property type="entry name" value="DNAJ_2"/>
    <property type="match status" value="1"/>
</dbReference>
<dbReference type="PRINTS" id="PR00625">
    <property type="entry name" value="JDOMAIN"/>
</dbReference>
<evidence type="ECO:0000256" key="6">
    <source>
        <dbReference type="SAM" id="MobiDB-lite"/>
    </source>
</evidence>
<dbReference type="CDD" id="cd06257">
    <property type="entry name" value="DnaJ"/>
    <property type="match status" value="1"/>
</dbReference>
<keyword evidence="3" id="KW-0072">Autophagy</keyword>
<evidence type="ECO:0000256" key="7">
    <source>
        <dbReference type="SAM" id="Phobius"/>
    </source>
</evidence>
<dbReference type="GO" id="GO:0005789">
    <property type="term" value="C:endoplasmic reticulum membrane"/>
    <property type="evidence" value="ECO:0007669"/>
    <property type="project" value="UniProtKB-SubCell"/>
</dbReference>
<feature type="transmembrane region" description="Helical" evidence="7">
    <location>
        <begin position="710"/>
        <end position="729"/>
    </location>
</feature>
<evidence type="ECO:0000256" key="2">
    <source>
        <dbReference type="ARBA" id="ARBA00020921"/>
    </source>
</evidence>
<feature type="region of interest" description="Disordered" evidence="6">
    <location>
        <begin position="1"/>
        <end position="213"/>
    </location>
</feature>
<feature type="compositionally biased region" description="Acidic residues" evidence="6">
    <location>
        <begin position="105"/>
        <end position="117"/>
    </location>
</feature>
<dbReference type="Gene3D" id="1.10.287.110">
    <property type="entry name" value="DnaJ domain"/>
    <property type="match status" value="1"/>
</dbReference>
<comment type="function">
    <text evidence="4">Plays an important role in regulating the size of autophagosomes during the formation process.</text>
</comment>
<feature type="compositionally biased region" description="Basic and acidic residues" evidence="6">
    <location>
        <begin position="153"/>
        <end position="175"/>
    </location>
</feature>
<dbReference type="PANTHER" id="PTHR44303">
    <property type="entry name" value="DNAJ HOMOLOG SUBFAMILY C MEMBER 16"/>
    <property type="match status" value="1"/>
</dbReference>